<keyword evidence="6" id="KW-1185">Reference proteome</keyword>
<dbReference type="GeneID" id="24093431"/>
<name>J4GHZ5_9APHY</name>
<dbReference type="OrthoDB" id="408631at2759"/>
<dbReference type="PROSITE" id="PS00122">
    <property type="entry name" value="CARBOXYLESTERASE_B_1"/>
    <property type="match status" value="1"/>
</dbReference>
<feature type="chain" id="PRO_5005136829" description="Carboxylic ester hydrolase" evidence="3">
    <location>
        <begin position="21"/>
        <end position="556"/>
    </location>
</feature>
<evidence type="ECO:0000256" key="2">
    <source>
        <dbReference type="ARBA" id="ARBA00022801"/>
    </source>
</evidence>
<dbReference type="Gene3D" id="3.40.50.1820">
    <property type="entry name" value="alpha/beta hydrolase"/>
    <property type="match status" value="1"/>
</dbReference>
<dbReference type="EMBL" id="HE796887">
    <property type="protein sequence ID" value="CCL98520.1"/>
    <property type="molecule type" value="Genomic_DNA"/>
</dbReference>
<accession>J4GHZ5</accession>
<dbReference type="ESTHER" id="fibra-j4ghz5">
    <property type="family name" value="Fungal_carboxylesterase_lipase"/>
</dbReference>
<dbReference type="HOGENOM" id="CLU_006586_10_6_1"/>
<dbReference type="Pfam" id="PF00135">
    <property type="entry name" value="COesterase"/>
    <property type="match status" value="1"/>
</dbReference>
<evidence type="ECO:0000256" key="3">
    <source>
        <dbReference type="RuleBase" id="RU361235"/>
    </source>
</evidence>
<dbReference type="InParanoid" id="J4GHZ5"/>
<dbReference type="SUPFAM" id="SSF53474">
    <property type="entry name" value="alpha/beta-Hydrolases"/>
    <property type="match status" value="1"/>
</dbReference>
<evidence type="ECO:0000313" key="6">
    <source>
        <dbReference type="Proteomes" id="UP000006352"/>
    </source>
</evidence>
<dbReference type="InterPro" id="IPR029058">
    <property type="entry name" value="AB_hydrolase_fold"/>
</dbReference>
<dbReference type="PANTHER" id="PTHR11559">
    <property type="entry name" value="CARBOXYLESTERASE"/>
    <property type="match status" value="1"/>
</dbReference>
<proteinExistence type="inferred from homology"/>
<evidence type="ECO:0000256" key="1">
    <source>
        <dbReference type="ARBA" id="ARBA00005964"/>
    </source>
</evidence>
<feature type="domain" description="Carboxylesterase type B" evidence="4">
    <location>
        <begin position="31"/>
        <end position="472"/>
    </location>
</feature>
<organism evidence="5 6">
    <name type="scientific">Fibroporia radiculosa</name>
    <dbReference type="NCBI Taxonomy" id="599839"/>
    <lineage>
        <taxon>Eukaryota</taxon>
        <taxon>Fungi</taxon>
        <taxon>Dikarya</taxon>
        <taxon>Basidiomycota</taxon>
        <taxon>Agaricomycotina</taxon>
        <taxon>Agaricomycetes</taxon>
        <taxon>Polyporales</taxon>
        <taxon>Fibroporiaceae</taxon>
        <taxon>Fibroporia</taxon>
    </lineage>
</organism>
<dbReference type="EC" id="3.1.1.-" evidence="3"/>
<keyword evidence="3" id="KW-0732">Signal</keyword>
<keyword evidence="2 3" id="KW-0378">Hydrolase</keyword>
<evidence type="ECO:0000259" key="4">
    <source>
        <dbReference type="Pfam" id="PF00135"/>
    </source>
</evidence>
<feature type="signal peptide" evidence="3">
    <location>
        <begin position="1"/>
        <end position="20"/>
    </location>
</feature>
<dbReference type="RefSeq" id="XP_012177803.1">
    <property type="nucleotide sequence ID" value="XM_012322413.1"/>
</dbReference>
<dbReference type="Proteomes" id="UP000006352">
    <property type="component" value="Unassembled WGS sequence"/>
</dbReference>
<dbReference type="AlphaFoldDB" id="J4GHZ5"/>
<dbReference type="InterPro" id="IPR050309">
    <property type="entry name" value="Type-B_Carboxylest/Lipase"/>
</dbReference>
<sequence>MVCPSLIGVASAFLAVPVLSIPLGVRDTATDPIVNISYGAFQGSTSGNVAQFLGIPFAQPPIGSLRFGLPQPPEPLEGIQQATSFGPACPQQEIVLPEELPSNFSIPVLDLISEDCLYANVWAPADATSEDNLPVIFWIYGGGFELGSASIYDGSLYVERSIDLGEPVIFVSHNYRMNAFGFLAGQEVEEAGLTNVGLRDQRLALEWVNQYISAFGGDPSKVIIWGESAGAFSVAAHLVWNNGDPAGLFRGAIMESGFPIALHNVSEGQPSYDQLVQYTGCANSSDTLDCLRYADYETLQAAIALTPTIFSYTSLNLAWEPRIDGTIILQNGERYIEQGIYAKVPIIAGDCDDEGTLFSLSNLNITTDDEFLTYIQENYIIGASDADISLVGEAYPSDPSDGSPFDTGDLNDLTPQFKRIAAFQGDWMFQAPRRYMLETLSKTQDTWGYLYKRGKATPILGTFHASDLVEYFTSVDYIGVDAIINFANTLNPNTPPGLPGAILSLLSLYTWDQWGSNPSSPPLLTFVDPAPLITTTADTYRADAMQLLTNLSLQIP</sequence>
<gene>
    <name evidence="5" type="ORF">FIBRA_00519</name>
</gene>
<dbReference type="InterPro" id="IPR019826">
    <property type="entry name" value="Carboxylesterase_B_AS"/>
</dbReference>
<evidence type="ECO:0000313" key="5">
    <source>
        <dbReference type="EMBL" id="CCL98520.1"/>
    </source>
</evidence>
<dbReference type="GO" id="GO:0016787">
    <property type="term" value="F:hydrolase activity"/>
    <property type="evidence" value="ECO:0007669"/>
    <property type="project" value="UniProtKB-KW"/>
</dbReference>
<protein>
    <recommendedName>
        <fullName evidence="3">Carboxylic ester hydrolase</fullName>
        <ecNumber evidence="3">3.1.1.-</ecNumber>
    </recommendedName>
</protein>
<dbReference type="InterPro" id="IPR002018">
    <property type="entry name" value="CarbesteraseB"/>
</dbReference>
<comment type="similarity">
    <text evidence="1 3">Belongs to the type-B carboxylesterase/lipase family.</text>
</comment>
<reference evidence="5 6" key="1">
    <citation type="journal article" date="2012" name="Appl. Environ. Microbiol.">
        <title>Short-read sequencing for genomic analysis of the brown rot fungus Fibroporia radiculosa.</title>
        <authorList>
            <person name="Tang J.D."/>
            <person name="Perkins A.D."/>
            <person name="Sonstegard T.S."/>
            <person name="Schroeder S.G."/>
            <person name="Burgess S.C."/>
            <person name="Diehl S.V."/>
        </authorList>
    </citation>
    <scope>NUCLEOTIDE SEQUENCE [LARGE SCALE GENOMIC DNA]</scope>
    <source>
        <strain evidence="5 6">TFFH 294</strain>
    </source>
</reference>
<dbReference type="STRING" id="599839.J4GHZ5"/>